<dbReference type="Proteomes" id="UP000663854">
    <property type="component" value="Unassembled WGS sequence"/>
</dbReference>
<keyword evidence="1" id="KW-0732">Signal</keyword>
<comment type="caution">
    <text evidence="2">The sequence shown here is derived from an EMBL/GenBank/DDBJ whole genome shotgun (WGS) entry which is preliminary data.</text>
</comment>
<feature type="signal peptide" evidence="1">
    <location>
        <begin position="1"/>
        <end position="19"/>
    </location>
</feature>
<sequence>MHITAYFVFILVLLTSVVQCPGGGGGRGGGGGFSKVTGQGADHAGNFTIVGSFSLQNLRLALSQKNISRSVFQLIQLQFGREPRLPTDEPSSSFTFNKSNDYYVQLKKNLLIIQQPARDNIIHRQRQYKINYDKQRPDPHYEINDPVLIKIHGIKKKLEPTYSITPKIIIRKQHPIDWVKDEKPQVESRVHVNDI</sequence>
<feature type="chain" id="PRO_5035603926" evidence="1">
    <location>
        <begin position="20"/>
        <end position="195"/>
    </location>
</feature>
<evidence type="ECO:0000313" key="2">
    <source>
        <dbReference type="EMBL" id="CAF1230136.1"/>
    </source>
</evidence>
<dbReference type="Proteomes" id="UP000663870">
    <property type="component" value="Unassembled WGS sequence"/>
</dbReference>
<reference evidence="2" key="1">
    <citation type="submission" date="2021-02" db="EMBL/GenBank/DDBJ databases">
        <authorList>
            <person name="Nowell W R."/>
        </authorList>
    </citation>
    <scope>NUCLEOTIDE SEQUENCE</scope>
</reference>
<gene>
    <name evidence="3" type="ORF">JXQ802_LOCUS41062</name>
    <name evidence="2" type="ORF">PYM288_LOCUS26340</name>
</gene>
<keyword evidence="5" id="KW-1185">Reference proteome</keyword>
<evidence type="ECO:0000256" key="1">
    <source>
        <dbReference type="SAM" id="SignalP"/>
    </source>
</evidence>
<dbReference type="AlphaFoldDB" id="A0A814YK31"/>
<accession>A0A814YK31</accession>
<dbReference type="EMBL" id="CAJNOH010001562">
    <property type="protein sequence ID" value="CAF1230136.1"/>
    <property type="molecule type" value="Genomic_DNA"/>
</dbReference>
<name>A0A814YK31_9BILA</name>
<organism evidence="2 4">
    <name type="scientific">Rotaria sordida</name>
    <dbReference type="NCBI Taxonomy" id="392033"/>
    <lineage>
        <taxon>Eukaryota</taxon>
        <taxon>Metazoa</taxon>
        <taxon>Spiralia</taxon>
        <taxon>Gnathifera</taxon>
        <taxon>Rotifera</taxon>
        <taxon>Eurotatoria</taxon>
        <taxon>Bdelloidea</taxon>
        <taxon>Philodinida</taxon>
        <taxon>Philodinidae</taxon>
        <taxon>Rotaria</taxon>
    </lineage>
</organism>
<dbReference type="EMBL" id="CAJNOL010002566">
    <property type="protein sequence ID" value="CAF1512164.1"/>
    <property type="molecule type" value="Genomic_DNA"/>
</dbReference>
<protein>
    <submittedName>
        <fullName evidence="2">Uncharacterized protein</fullName>
    </submittedName>
</protein>
<evidence type="ECO:0000313" key="3">
    <source>
        <dbReference type="EMBL" id="CAF1512164.1"/>
    </source>
</evidence>
<evidence type="ECO:0000313" key="4">
    <source>
        <dbReference type="Proteomes" id="UP000663854"/>
    </source>
</evidence>
<proteinExistence type="predicted"/>
<evidence type="ECO:0000313" key="5">
    <source>
        <dbReference type="Proteomes" id="UP000663870"/>
    </source>
</evidence>